<feature type="region of interest" description="Disordered" evidence="1">
    <location>
        <begin position="317"/>
        <end position="376"/>
    </location>
</feature>
<feature type="domain" description="CCDC66" evidence="2">
    <location>
        <begin position="181"/>
        <end position="316"/>
    </location>
</feature>
<organism evidence="3 4">
    <name type="scientific">Cryptolaemus montrouzieri</name>
    <dbReference type="NCBI Taxonomy" id="559131"/>
    <lineage>
        <taxon>Eukaryota</taxon>
        <taxon>Metazoa</taxon>
        <taxon>Ecdysozoa</taxon>
        <taxon>Arthropoda</taxon>
        <taxon>Hexapoda</taxon>
        <taxon>Insecta</taxon>
        <taxon>Pterygota</taxon>
        <taxon>Neoptera</taxon>
        <taxon>Endopterygota</taxon>
        <taxon>Coleoptera</taxon>
        <taxon>Polyphaga</taxon>
        <taxon>Cucujiformia</taxon>
        <taxon>Coccinelloidea</taxon>
        <taxon>Coccinellidae</taxon>
        <taxon>Scymninae</taxon>
        <taxon>Scymnini</taxon>
        <taxon>Cryptolaemus</taxon>
    </lineage>
</organism>
<keyword evidence="4" id="KW-1185">Reference proteome</keyword>
<reference evidence="3 4" key="1">
    <citation type="journal article" date="2021" name="BMC Biol.">
        <title>Horizontally acquired antibacterial genes associated with adaptive radiation of ladybird beetles.</title>
        <authorList>
            <person name="Li H.S."/>
            <person name="Tang X.F."/>
            <person name="Huang Y.H."/>
            <person name="Xu Z.Y."/>
            <person name="Chen M.L."/>
            <person name="Du X.Y."/>
            <person name="Qiu B.Y."/>
            <person name="Chen P.T."/>
            <person name="Zhang W."/>
            <person name="Slipinski A."/>
            <person name="Escalona H.E."/>
            <person name="Waterhouse R.M."/>
            <person name="Zwick A."/>
            <person name="Pang H."/>
        </authorList>
    </citation>
    <scope>NUCLEOTIDE SEQUENCE [LARGE SCALE GENOMIC DNA]</scope>
    <source>
        <strain evidence="3">SYSU2018</strain>
    </source>
</reference>
<feature type="region of interest" description="Disordered" evidence="1">
    <location>
        <begin position="166"/>
        <end position="202"/>
    </location>
</feature>
<accession>A0ABD2N9I9</accession>
<evidence type="ECO:0000256" key="1">
    <source>
        <dbReference type="SAM" id="MobiDB-lite"/>
    </source>
</evidence>
<feature type="compositionally biased region" description="Basic residues" evidence="1">
    <location>
        <begin position="590"/>
        <end position="602"/>
    </location>
</feature>
<feature type="compositionally biased region" description="Low complexity" evidence="1">
    <location>
        <begin position="189"/>
        <end position="202"/>
    </location>
</feature>
<dbReference type="Proteomes" id="UP001516400">
    <property type="component" value="Unassembled WGS sequence"/>
</dbReference>
<comment type="caution">
    <text evidence="3">The sequence shown here is derived from an EMBL/GenBank/DDBJ whole genome shotgun (WGS) entry which is preliminary data.</text>
</comment>
<proteinExistence type="predicted"/>
<feature type="region of interest" description="Disordered" evidence="1">
    <location>
        <begin position="56"/>
        <end position="130"/>
    </location>
</feature>
<feature type="region of interest" description="Disordered" evidence="1">
    <location>
        <begin position="218"/>
        <end position="248"/>
    </location>
</feature>
<sequence>MTTYIDKPISLLERKKKQWAQERDEQEHSWIPWQKNSQNNILQIGDEHITIVNHSTRRGDSLSLNSQRKNSLPPLTKTSYNSYEKGGETSGYASDNPNNISECSQGPTWIQNQSGYESSSSRDDRPKWRDKETASDLFWDGKKNCQKNGNEPPNWLKRGLEQDGHIEVTNSSPSESPEQDDTEQERPFTSSSSIRSRTTYIRGQNIHLDTAEIAERERKREIAKQHQEAVRKQLEEKERKRSEERKRRIQEEYEEEIRIAREQEIERRRFEEEQKLLFEKHEREERRKEAIREAIEIAEKEARLQKKKLKMIKQNNNSYANVKSNSNENTVQNNNEDNLKSNNEKNNIATMSTKSEKNKMNNNQQNDDKENNFNPELKKTETQNNKIMIKNNLDVPPASCSKEVQSNMSDMQNNVLKNLVNQKNETVTIVVPSNFDTLQHFQYAVLMPIPSSSSVPVAVPLSIVPNGNQSSISTTTRTENRILTPTQYRQKNKLMCDSSTQTDDCKSEKYSKEKNSNLDYENRHKKGRSSSRNENVGDRPKWGVNRPPTRYMKQSEKDPVYQRKKLRQRAQENIYDDKNSSDDSQFGTPRYRKKGYPEKRHSRPLWRKHEHQEVFAKNIRMYHSEIIPIETDRDNVYYEHRCCCTCKCTEKYQRTPKVDILEIDHQLPTKEEERLPTSISKNTSEDASLIVETLSSIRNDILKQEQWNSPRTPSLTSNGNTF</sequence>
<dbReference type="PANTHER" id="PTHR22736">
    <property type="entry name" value="COILED-COIL DOMAIN-CONTAINING PROTEIN 66"/>
    <property type="match status" value="1"/>
</dbReference>
<feature type="compositionally biased region" description="Polar residues" evidence="1">
    <location>
        <begin position="91"/>
        <end position="119"/>
    </location>
</feature>
<dbReference type="EMBL" id="JABFTP020000083">
    <property type="protein sequence ID" value="KAL3274886.1"/>
    <property type="molecule type" value="Genomic_DNA"/>
</dbReference>
<name>A0ABD2N9I9_9CUCU</name>
<evidence type="ECO:0000259" key="2">
    <source>
        <dbReference type="Pfam" id="PF15236"/>
    </source>
</evidence>
<dbReference type="InterPro" id="IPR040467">
    <property type="entry name" value="CCDC66_dom"/>
</dbReference>
<dbReference type="Pfam" id="PF15236">
    <property type="entry name" value="CCDC66"/>
    <property type="match status" value="1"/>
</dbReference>
<dbReference type="AlphaFoldDB" id="A0ABD2N9I9"/>
<evidence type="ECO:0000313" key="3">
    <source>
        <dbReference type="EMBL" id="KAL3274886.1"/>
    </source>
</evidence>
<protein>
    <recommendedName>
        <fullName evidence="2">CCDC66 domain-containing protein</fullName>
    </recommendedName>
</protein>
<dbReference type="PANTHER" id="PTHR22736:SF2">
    <property type="entry name" value="COILED-COIL DOMAIN-CONTAINING PROTEIN 66"/>
    <property type="match status" value="1"/>
</dbReference>
<evidence type="ECO:0000313" key="4">
    <source>
        <dbReference type="Proteomes" id="UP001516400"/>
    </source>
</evidence>
<gene>
    <name evidence="3" type="ORF">HHI36_019668</name>
</gene>
<feature type="compositionally biased region" description="Basic and acidic residues" evidence="1">
    <location>
        <begin position="503"/>
        <end position="522"/>
    </location>
</feature>
<feature type="region of interest" description="Disordered" evidence="1">
    <location>
        <begin position="489"/>
        <end position="602"/>
    </location>
</feature>
<feature type="compositionally biased region" description="Basic and acidic residues" evidence="1">
    <location>
        <begin position="120"/>
        <end position="130"/>
    </location>
</feature>
<dbReference type="InterPro" id="IPR039183">
    <property type="entry name" value="CCD66"/>
</dbReference>
<feature type="compositionally biased region" description="Basic and acidic residues" evidence="1">
    <location>
        <begin position="366"/>
        <end position="376"/>
    </location>
</feature>
<feature type="compositionally biased region" description="Low complexity" evidence="1">
    <location>
        <begin position="324"/>
        <end position="336"/>
    </location>
</feature>
<feature type="region of interest" description="Disordered" evidence="1">
    <location>
        <begin position="139"/>
        <end position="158"/>
    </location>
</feature>